<dbReference type="AlphaFoldDB" id="A0A0G4J750"/>
<accession>A0A0G4J750</accession>
<dbReference type="EMBL" id="CDSF01000144">
    <property type="protein sequence ID" value="CEP03169.1"/>
    <property type="molecule type" value="Genomic_DNA"/>
</dbReference>
<dbReference type="OrthoDB" id="123968at2759"/>
<dbReference type="GO" id="GO:0003676">
    <property type="term" value="F:nucleic acid binding"/>
    <property type="evidence" value="ECO:0007669"/>
    <property type="project" value="InterPro"/>
</dbReference>
<dbReference type="OMA" id="YMAPRET"/>
<feature type="region of interest" description="Disordered" evidence="1">
    <location>
        <begin position="116"/>
        <end position="151"/>
    </location>
</feature>
<evidence type="ECO:0000313" key="3">
    <source>
        <dbReference type="Proteomes" id="UP000039324"/>
    </source>
</evidence>
<dbReference type="Gene3D" id="3.30.420.10">
    <property type="entry name" value="Ribonuclease H-like superfamily/Ribonuclease H"/>
    <property type="match status" value="1"/>
</dbReference>
<dbReference type="Proteomes" id="UP000039324">
    <property type="component" value="Unassembled WGS sequence"/>
</dbReference>
<gene>
    <name evidence="2" type="ORF">PBRA_002929</name>
</gene>
<evidence type="ECO:0000313" key="2">
    <source>
        <dbReference type="EMBL" id="CEP03169.1"/>
    </source>
</evidence>
<dbReference type="PANTHER" id="PTHR47169:SF4">
    <property type="entry name" value="TRANSPOSASE TC1-LIKE DOMAIN-CONTAINING PROTEIN"/>
    <property type="match status" value="1"/>
</dbReference>
<name>A0A0G4J750_PLABS</name>
<keyword evidence="3" id="KW-1185">Reference proteome</keyword>
<dbReference type="InterPro" id="IPR036397">
    <property type="entry name" value="RNaseH_sf"/>
</dbReference>
<sequence>MLGEASTTFYGAENMVHVDEKYFYITKNRRKFYIVPDAIVPERYFITKVMLPNRATIMQANVTFIGLWPIVKKEPAQRASRNRPRGTLITRSYEMNREAHIRIIVENVIPAVKESGRSLRQHSGSSSKQDNTRSHAKISVMPTSTQQPSCLSTDAELVRDLAHATLRELPPDRAL</sequence>
<protein>
    <submittedName>
        <fullName evidence="2">Uncharacterized protein</fullName>
    </submittedName>
</protein>
<dbReference type="PANTHER" id="PTHR47169">
    <property type="entry name" value="OS01G0541250 PROTEIN"/>
    <property type="match status" value="1"/>
</dbReference>
<evidence type="ECO:0000256" key="1">
    <source>
        <dbReference type="SAM" id="MobiDB-lite"/>
    </source>
</evidence>
<proteinExistence type="predicted"/>
<organism evidence="2 3">
    <name type="scientific">Plasmodiophora brassicae</name>
    <name type="common">Clubroot disease agent</name>
    <dbReference type="NCBI Taxonomy" id="37360"/>
    <lineage>
        <taxon>Eukaryota</taxon>
        <taxon>Sar</taxon>
        <taxon>Rhizaria</taxon>
        <taxon>Endomyxa</taxon>
        <taxon>Phytomyxea</taxon>
        <taxon>Plasmodiophorida</taxon>
        <taxon>Plasmodiophoridae</taxon>
        <taxon>Plasmodiophora</taxon>
    </lineage>
</organism>
<feature type="compositionally biased region" description="Polar residues" evidence="1">
    <location>
        <begin position="141"/>
        <end position="151"/>
    </location>
</feature>
<reference evidence="2 3" key="1">
    <citation type="submission" date="2015-02" db="EMBL/GenBank/DDBJ databases">
        <authorList>
            <person name="Chooi Y.-H."/>
        </authorList>
    </citation>
    <scope>NUCLEOTIDE SEQUENCE [LARGE SCALE GENOMIC DNA]</scope>
    <source>
        <strain evidence="2">E3</strain>
    </source>
</reference>